<evidence type="ECO:0000313" key="3">
    <source>
        <dbReference type="Proteomes" id="UP000314294"/>
    </source>
</evidence>
<sequence>MSSRELPVALLLLRNASLEDGASDENTSSRASGRDVQSADQSVSGEELLAAVDLVHTYGEARLTATQNAQDQSIRAPKRSQAGVSLCVSTLFTRRNPTVPSVNKAVVGFDGAHIHHILSLAEALFSFTASLLRVILLRREIGNKEAGRQRALRSGAVGTPAACGGAFSSPQGRVFCHDDPDLLQEADSLTVSYAGGK</sequence>
<accession>A0A4Z2GQT9</accession>
<dbReference type="AlphaFoldDB" id="A0A4Z2GQT9"/>
<comment type="caution">
    <text evidence="2">The sequence shown here is derived from an EMBL/GenBank/DDBJ whole genome shotgun (WGS) entry which is preliminary data.</text>
</comment>
<reference evidence="2 3" key="1">
    <citation type="submission" date="2019-03" db="EMBL/GenBank/DDBJ databases">
        <title>First draft genome of Liparis tanakae, snailfish: a comprehensive survey of snailfish specific genes.</title>
        <authorList>
            <person name="Kim W."/>
            <person name="Song I."/>
            <person name="Jeong J.-H."/>
            <person name="Kim D."/>
            <person name="Kim S."/>
            <person name="Ryu S."/>
            <person name="Song J.Y."/>
            <person name="Lee S.K."/>
        </authorList>
    </citation>
    <scope>NUCLEOTIDE SEQUENCE [LARGE SCALE GENOMIC DNA]</scope>
    <source>
        <tissue evidence="2">Muscle</tissue>
    </source>
</reference>
<protein>
    <submittedName>
        <fullName evidence="2">Uncharacterized protein</fullName>
    </submittedName>
</protein>
<proteinExistence type="predicted"/>
<evidence type="ECO:0000313" key="2">
    <source>
        <dbReference type="EMBL" id="TNN55094.1"/>
    </source>
</evidence>
<dbReference type="Proteomes" id="UP000314294">
    <property type="component" value="Unassembled WGS sequence"/>
</dbReference>
<keyword evidence="3" id="KW-1185">Reference proteome</keyword>
<organism evidence="2 3">
    <name type="scientific">Liparis tanakae</name>
    <name type="common">Tanaka's snailfish</name>
    <dbReference type="NCBI Taxonomy" id="230148"/>
    <lineage>
        <taxon>Eukaryota</taxon>
        <taxon>Metazoa</taxon>
        <taxon>Chordata</taxon>
        <taxon>Craniata</taxon>
        <taxon>Vertebrata</taxon>
        <taxon>Euteleostomi</taxon>
        <taxon>Actinopterygii</taxon>
        <taxon>Neopterygii</taxon>
        <taxon>Teleostei</taxon>
        <taxon>Neoteleostei</taxon>
        <taxon>Acanthomorphata</taxon>
        <taxon>Eupercaria</taxon>
        <taxon>Perciformes</taxon>
        <taxon>Cottioidei</taxon>
        <taxon>Cottales</taxon>
        <taxon>Liparidae</taxon>
        <taxon>Liparis</taxon>
    </lineage>
</organism>
<feature type="region of interest" description="Disordered" evidence="1">
    <location>
        <begin position="21"/>
        <end position="42"/>
    </location>
</feature>
<gene>
    <name evidence="2" type="ORF">EYF80_034678</name>
</gene>
<dbReference type="EMBL" id="SRLO01000465">
    <property type="protein sequence ID" value="TNN55094.1"/>
    <property type="molecule type" value="Genomic_DNA"/>
</dbReference>
<name>A0A4Z2GQT9_9TELE</name>
<evidence type="ECO:0000256" key="1">
    <source>
        <dbReference type="SAM" id="MobiDB-lite"/>
    </source>
</evidence>